<dbReference type="AlphaFoldDB" id="A0ABD6C579"/>
<protein>
    <submittedName>
        <fullName evidence="1">Uncharacterized protein</fullName>
    </submittedName>
</protein>
<name>A0ABD6C579_9EURY</name>
<evidence type="ECO:0000313" key="2">
    <source>
        <dbReference type="Proteomes" id="UP001597185"/>
    </source>
</evidence>
<keyword evidence="2" id="KW-1185">Reference proteome</keyword>
<accession>A0ABD6C579</accession>
<organism evidence="1 2">
    <name type="scientific">Halorubrum laminariae</name>
    <dbReference type="NCBI Taxonomy" id="1433523"/>
    <lineage>
        <taxon>Archaea</taxon>
        <taxon>Methanobacteriati</taxon>
        <taxon>Methanobacteriota</taxon>
        <taxon>Stenosarchaea group</taxon>
        <taxon>Halobacteria</taxon>
        <taxon>Halobacteriales</taxon>
        <taxon>Haloferacaceae</taxon>
        <taxon>Halorubrum</taxon>
    </lineage>
</organism>
<gene>
    <name evidence="1" type="ORF">ACFR9T_18270</name>
</gene>
<sequence length="83" mass="9846">MSSVSSELPVHEGLDVRKHTTIYKSSNWWKEVALIEGFGERTVKVYLWKHNGDSWKLRHELKVRGKDEWDDTREAIDSYIEEL</sequence>
<reference evidence="1 2" key="1">
    <citation type="journal article" date="2019" name="Int. J. Syst. Evol. Microbiol.">
        <title>The Global Catalogue of Microorganisms (GCM) 10K type strain sequencing project: providing services to taxonomists for standard genome sequencing and annotation.</title>
        <authorList>
            <consortium name="The Broad Institute Genomics Platform"/>
            <consortium name="The Broad Institute Genome Sequencing Center for Infectious Disease"/>
            <person name="Wu L."/>
            <person name="Ma J."/>
        </authorList>
    </citation>
    <scope>NUCLEOTIDE SEQUENCE [LARGE SCALE GENOMIC DNA]</scope>
    <source>
        <strain evidence="1 2">CGMCC 1.12689</strain>
    </source>
</reference>
<dbReference type="RefSeq" id="WP_256419329.1">
    <property type="nucleotide sequence ID" value="NZ_JANHDL010000015.1"/>
</dbReference>
<dbReference type="EMBL" id="JBHUDB010000032">
    <property type="protein sequence ID" value="MFD1572491.1"/>
    <property type="molecule type" value="Genomic_DNA"/>
</dbReference>
<evidence type="ECO:0000313" key="1">
    <source>
        <dbReference type="EMBL" id="MFD1572491.1"/>
    </source>
</evidence>
<proteinExistence type="predicted"/>
<comment type="caution">
    <text evidence="1">The sequence shown here is derived from an EMBL/GenBank/DDBJ whole genome shotgun (WGS) entry which is preliminary data.</text>
</comment>
<dbReference type="Proteomes" id="UP001597185">
    <property type="component" value="Unassembled WGS sequence"/>
</dbReference>